<keyword evidence="4" id="KW-1185">Reference proteome</keyword>
<dbReference type="PANTHER" id="PTHR30137">
    <property type="entry name" value="LUCIFERASE-LIKE MONOOXYGENASE"/>
    <property type="match status" value="1"/>
</dbReference>
<dbReference type="Proteomes" id="UP000215509">
    <property type="component" value="Unassembled WGS sequence"/>
</dbReference>
<dbReference type="InterPro" id="IPR050766">
    <property type="entry name" value="Bact_Lucif_Oxidored"/>
</dbReference>
<dbReference type="AlphaFoldDB" id="A0A229UQE3"/>
<dbReference type="FunFam" id="3.20.20.30:FF:000002">
    <property type="entry name" value="LLM class flavin-dependent oxidoreductase"/>
    <property type="match status" value="1"/>
</dbReference>
<dbReference type="CDD" id="cd00347">
    <property type="entry name" value="Flavin_utilizing_monoxygenases"/>
    <property type="match status" value="1"/>
</dbReference>
<protein>
    <submittedName>
        <fullName evidence="3">LLM class flavin-dependent oxidoreductase</fullName>
    </submittedName>
</protein>
<comment type="similarity">
    <text evidence="1">To bacterial alkanal monooxygenase alpha and beta chains.</text>
</comment>
<feature type="domain" description="Luciferase-like" evidence="2">
    <location>
        <begin position="19"/>
        <end position="306"/>
    </location>
</feature>
<sequence>MNETEANEMSITPKISVLDLAPILAGGSAKDAYHRTLELARHAERLGYHRYWLAEHHNMPGIASSATSLLIGHVAAGTEKIRVGSGGIMLPNHAPLVIAEQFGTLESLYPGRIDLGLGRASGTDMHTARALRRTLGTNGGDFQELLNELKAFLEPAAERIVPGVRAIPGEGLNIPIWLLGSSDFSARLAGRLGLPFAFASHFAPDDLLLALEVYRSSFTPSKALDKPYVMVGLTVMAAETVEEARYLSTSEAQQVLGLLRGKPSELHPPVESMDSLWNEQEKALISKQLDFGIIGDRNTIRERLPAILAATKADELIVTNHIYDHQARLRSFEIFANTVNELQQ</sequence>
<accession>A0A229UQE3</accession>
<dbReference type="InterPro" id="IPR011251">
    <property type="entry name" value="Luciferase-like_dom"/>
</dbReference>
<proteinExistence type="predicted"/>
<evidence type="ECO:0000256" key="1">
    <source>
        <dbReference type="ARBA" id="ARBA00007789"/>
    </source>
</evidence>
<dbReference type="SUPFAM" id="SSF51679">
    <property type="entry name" value="Bacterial luciferase-like"/>
    <property type="match status" value="1"/>
</dbReference>
<organism evidence="3 4">
    <name type="scientific">Paenibacillus rigui</name>
    <dbReference type="NCBI Taxonomy" id="554312"/>
    <lineage>
        <taxon>Bacteria</taxon>
        <taxon>Bacillati</taxon>
        <taxon>Bacillota</taxon>
        <taxon>Bacilli</taxon>
        <taxon>Bacillales</taxon>
        <taxon>Paenibacillaceae</taxon>
        <taxon>Paenibacillus</taxon>
    </lineage>
</organism>
<reference evidence="3 4" key="1">
    <citation type="submission" date="2017-07" db="EMBL/GenBank/DDBJ databases">
        <title>Genome sequencing and assembly of Paenibacillus rigui.</title>
        <authorList>
            <person name="Mayilraj S."/>
        </authorList>
    </citation>
    <scope>NUCLEOTIDE SEQUENCE [LARGE SCALE GENOMIC DNA]</scope>
    <source>
        <strain evidence="3 4">JCM 16352</strain>
    </source>
</reference>
<dbReference type="OrthoDB" id="9780518at2"/>
<dbReference type="GO" id="GO:0016705">
    <property type="term" value="F:oxidoreductase activity, acting on paired donors, with incorporation or reduction of molecular oxygen"/>
    <property type="evidence" value="ECO:0007669"/>
    <property type="project" value="InterPro"/>
</dbReference>
<dbReference type="NCBIfam" id="TIGR03558">
    <property type="entry name" value="oxido_grp_1"/>
    <property type="match status" value="1"/>
</dbReference>
<dbReference type="Gene3D" id="3.20.20.30">
    <property type="entry name" value="Luciferase-like domain"/>
    <property type="match status" value="1"/>
</dbReference>
<evidence type="ECO:0000313" key="3">
    <source>
        <dbReference type="EMBL" id="OXM85511.1"/>
    </source>
</evidence>
<dbReference type="InterPro" id="IPR036661">
    <property type="entry name" value="Luciferase-like_sf"/>
</dbReference>
<dbReference type="RefSeq" id="WP_094015707.1">
    <property type="nucleotide sequence ID" value="NZ_NMQW01000021.1"/>
</dbReference>
<evidence type="ECO:0000313" key="4">
    <source>
        <dbReference type="Proteomes" id="UP000215509"/>
    </source>
</evidence>
<comment type="caution">
    <text evidence="3">The sequence shown here is derived from an EMBL/GenBank/DDBJ whole genome shotgun (WGS) entry which is preliminary data.</text>
</comment>
<dbReference type="EMBL" id="NMQW01000021">
    <property type="protein sequence ID" value="OXM85511.1"/>
    <property type="molecule type" value="Genomic_DNA"/>
</dbReference>
<dbReference type="InterPro" id="IPR019949">
    <property type="entry name" value="CmoO-like"/>
</dbReference>
<dbReference type="PANTHER" id="PTHR30137:SF6">
    <property type="entry name" value="LUCIFERASE-LIKE MONOOXYGENASE"/>
    <property type="match status" value="1"/>
</dbReference>
<evidence type="ECO:0000259" key="2">
    <source>
        <dbReference type="Pfam" id="PF00296"/>
    </source>
</evidence>
<gene>
    <name evidence="3" type="ORF">CF651_15140</name>
</gene>
<name>A0A229UQE3_9BACL</name>
<dbReference type="Pfam" id="PF00296">
    <property type="entry name" value="Bac_luciferase"/>
    <property type="match status" value="1"/>
</dbReference>
<dbReference type="GO" id="GO:0005829">
    <property type="term" value="C:cytosol"/>
    <property type="evidence" value="ECO:0007669"/>
    <property type="project" value="TreeGrafter"/>
</dbReference>